<dbReference type="PRINTS" id="PR00793">
    <property type="entry name" value="PROAMNOPTASE"/>
</dbReference>
<evidence type="ECO:0000313" key="5">
    <source>
        <dbReference type="Proteomes" id="UP000009230"/>
    </source>
</evidence>
<accession>F6CUX3</accession>
<keyword evidence="5" id="KW-1185">Reference proteome</keyword>
<protein>
    <submittedName>
        <fullName evidence="4">Alpha/beta hydrolase fold protein</fullName>
    </submittedName>
</protein>
<comment type="similarity">
    <text evidence="1">Belongs to the peptidase S33 family.</text>
</comment>
<dbReference type="PANTHER" id="PTHR43798">
    <property type="entry name" value="MONOACYLGLYCEROL LIPASE"/>
    <property type="match status" value="1"/>
</dbReference>
<gene>
    <name evidence="4" type="ordered locus">Mar181_2263</name>
</gene>
<dbReference type="KEGG" id="mpc:Mar181_2263"/>
<dbReference type="PANTHER" id="PTHR43798:SF31">
    <property type="entry name" value="AB HYDROLASE SUPERFAMILY PROTEIN YCLE"/>
    <property type="match status" value="1"/>
</dbReference>
<feature type="domain" description="AB hydrolase-1" evidence="3">
    <location>
        <begin position="80"/>
        <end position="196"/>
    </location>
</feature>
<sequence length="368" mass="41327">MSRKPSPKPRFRILRMLLICLVLFVVAIGVLAYFTAGTYTRPFIDASGNLIPNAIAEERSVMLGGVEQYVLMRGKNRQAPLLVFVHGGPGASETPFLRTHNAALEEDFVVVYWEQRGAVHSYDPESDLSKITIDRLTKDLGELINVLLVEFGQEKVLLIGHSWGTVLALEHVAAHPETVASYIAISQTTNQADSDKEGYEWALARARESEDEEAIQRLEAIGYPPYTIEQFITQRRAVSQFGGTFMDGSSDLELAFSMIRTDEFSWPDLITFVQGTDSSGAALWPEQKNYNAYQRHPSIDVPIVMVMGRHDKVISPTLGKQYFKVLEAPEKELIWFENSAHGPPFEEPQKFNDLVRQTARRLGLLKSP</sequence>
<evidence type="ECO:0000259" key="3">
    <source>
        <dbReference type="Pfam" id="PF00561"/>
    </source>
</evidence>
<organism evidence="4 5">
    <name type="scientific">Marinomonas posidonica (strain CECT 7376 / NCIMB 14433 / IVIA-Po-181)</name>
    <dbReference type="NCBI Taxonomy" id="491952"/>
    <lineage>
        <taxon>Bacteria</taxon>
        <taxon>Pseudomonadati</taxon>
        <taxon>Pseudomonadota</taxon>
        <taxon>Gammaproteobacteria</taxon>
        <taxon>Oceanospirillales</taxon>
        <taxon>Oceanospirillaceae</taxon>
        <taxon>Marinomonas</taxon>
    </lineage>
</organism>
<dbReference type="GO" id="GO:0006508">
    <property type="term" value="P:proteolysis"/>
    <property type="evidence" value="ECO:0007669"/>
    <property type="project" value="InterPro"/>
</dbReference>
<dbReference type="HOGENOM" id="CLU_049285_1_1_6"/>
<dbReference type="EMBL" id="CP002771">
    <property type="protein sequence ID" value="AEF55299.1"/>
    <property type="molecule type" value="Genomic_DNA"/>
</dbReference>
<evidence type="ECO:0000256" key="1">
    <source>
        <dbReference type="ARBA" id="ARBA00010088"/>
    </source>
</evidence>
<evidence type="ECO:0000256" key="2">
    <source>
        <dbReference type="ARBA" id="ARBA00022801"/>
    </source>
</evidence>
<dbReference type="OrthoDB" id="9796770at2"/>
<dbReference type="Gene3D" id="3.40.50.1820">
    <property type="entry name" value="alpha/beta hydrolase"/>
    <property type="match status" value="1"/>
</dbReference>
<dbReference type="InterPro" id="IPR002410">
    <property type="entry name" value="Peptidase_S33"/>
</dbReference>
<dbReference type="InterPro" id="IPR029058">
    <property type="entry name" value="AB_hydrolase_fold"/>
</dbReference>
<dbReference type="GO" id="GO:0008233">
    <property type="term" value="F:peptidase activity"/>
    <property type="evidence" value="ECO:0007669"/>
    <property type="project" value="InterPro"/>
</dbReference>
<dbReference type="InterPro" id="IPR050266">
    <property type="entry name" value="AB_hydrolase_sf"/>
</dbReference>
<dbReference type="Proteomes" id="UP000009230">
    <property type="component" value="Chromosome"/>
</dbReference>
<dbReference type="InterPro" id="IPR000073">
    <property type="entry name" value="AB_hydrolase_1"/>
</dbReference>
<name>F6CUX3_MARPP</name>
<proteinExistence type="inferred from homology"/>
<dbReference type="STRING" id="491952.Mar181_2263"/>
<evidence type="ECO:0000313" key="4">
    <source>
        <dbReference type="EMBL" id="AEF55299.1"/>
    </source>
</evidence>
<dbReference type="SUPFAM" id="SSF53474">
    <property type="entry name" value="alpha/beta-Hydrolases"/>
    <property type="match status" value="1"/>
</dbReference>
<dbReference type="Pfam" id="PF00561">
    <property type="entry name" value="Abhydrolase_1"/>
    <property type="match status" value="1"/>
</dbReference>
<dbReference type="eggNOG" id="COG2267">
    <property type="taxonomic scope" value="Bacteria"/>
</dbReference>
<keyword evidence="2 4" id="KW-0378">Hydrolase</keyword>
<dbReference type="AlphaFoldDB" id="F6CUX3"/>
<reference evidence="4 5" key="1">
    <citation type="journal article" date="2012" name="Stand. Genomic Sci.">
        <title>Complete genome sequence of Marinomonas posidonica type strain (IVIA-Po-181(T)).</title>
        <authorList>
            <person name="Lucas-Elio P."/>
            <person name="Goodwin L."/>
            <person name="Woyke T."/>
            <person name="Pitluck S."/>
            <person name="Nolan M."/>
            <person name="Kyrpides N.C."/>
            <person name="Detter J.C."/>
            <person name="Copeland A."/>
            <person name="Lu M."/>
            <person name="Bruce D."/>
            <person name="Detter C."/>
            <person name="Tapia R."/>
            <person name="Han S."/>
            <person name="Land M.L."/>
            <person name="Ivanova N."/>
            <person name="Mikhailova N."/>
            <person name="Johnston A.W."/>
            <person name="Sanchez-Amat A."/>
        </authorList>
    </citation>
    <scope>NUCLEOTIDE SEQUENCE [LARGE SCALE GENOMIC DNA]</scope>
    <source>
        <strain evidence="5">CECT 7376 / NCIMB 14433 / IVIA-Po-181</strain>
    </source>
</reference>
<dbReference type="GO" id="GO:0016020">
    <property type="term" value="C:membrane"/>
    <property type="evidence" value="ECO:0007669"/>
    <property type="project" value="TreeGrafter"/>
</dbReference>